<dbReference type="CDD" id="cd18787">
    <property type="entry name" value="SF2_C_DEAD"/>
    <property type="match status" value="1"/>
</dbReference>
<name>A0A0D8Y0D6_DICVI</name>
<dbReference type="Gene3D" id="3.40.50.300">
    <property type="entry name" value="P-loop containing nucleotide triphosphate hydrolases"/>
    <property type="match status" value="2"/>
</dbReference>
<dbReference type="InterPro" id="IPR027417">
    <property type="entry name" value="P-loop_NTPase"/>
</dbReference>
<dbReference type="GO" id="GO:0005524">
    <property type="term" value="F:ATP binding"/>
    <property type="evidence" value="ECO:0007669"/>
    <property type="project" value="UniProtKB-KW"/>
</dbReference>
<evidence type="ECO:0000256" key="5">
    <source>
        <dbReference type="ARBA" id="ARBA00022840"/>
    </source>
</evidence>
<feature type="domain" description="Helicase C-terminal" evidence="9">
    <location>
        <begin position="234"/>
        <end position="407"/>
    </location>
</feature>
<evidence type="ECO:0000259" key="10">
    <source>
        <dbReference type="PROSITE" id="PS51195"/>
    </source>
</evidence>
<dbReference type="GO" id="GO:0043186">
    <property type="term" value="C:P granule"/>
    <property type="evidence" value="ECO:0007669"/>
    <property type="project" value="UniProtKB-ARBA"/>
</dbReference>
<keyword evidence="4 7" id="KW-0347">Helicase</keyword>
<dbReference type="STRING" id="29172.A0A0D8Y0D6"/>
<dbReference type="Proteomes" id="UP000053766">
    <property type="component" value="Unassembled WGS sequence"/>
</dbReference>
<evidence type="ECO:0000256" key="7">
    <source>
        <dbReference type="RuleBase" id="RU000492"/>
    </source>
</evidence>
<evidence type="ECO:0000256" key="3">
    <source>
        <dbReference type="ARBA" id="ARBA00022801"/>
    </source>
</evidence>
<reference evidence="12" key="2">
    <citation type="journal article" date="2016" name="Sci. Rep.">
        <title>Dictyocaulus viviparus genome, variome and transcriptome elucidate lungworm biology and support future intervention.</title>
        <authorList>
            <person name="McNulty S.N."/>
            <person name="Strube C."/>
            <person name="Rosa B.A."/>
            <person name="Martin J.C."/>
            <person name="Tyagi R."/>
            <person name="Choi Y.J."/>
            <person name="Wang Q."/>
            <person name="Hallsworth Pepin K."/>
            <person name="Zhang X."/>
            <person name="Ozersky P."/>
            <person name="Wilson R.K."/>
            <person name="Sternberg P.W."/>
            <person name="Gasser R.B."/>
            <person name="Mitreva M."/>
        </authorList>
    </citation>
    <scope>NUCLEOTIDE SEQUENCE [LARGE SCALE GENOMIC DNA]</scope>
    <source>
        <strain evidence="12">HannoverDv2000</strain>
    </source>
</reference>
<feature type="short sequence motif" description="Q motif" evidence="6">
    <location>
        <begin position="23"/>
        <end position="51"/>
    </location>
</feature>
<dbReference type="GO" id="GO:0003724">
    <property type="term" value="F:RNA helicase activity"/>
    <property type="evidence" value="ECO:0007669"/>
    <property type="project" value="UniProtKB-EC"/>
</dbReference>
<evidence type="ECO:0000259" key="8">
    <source>
        <dbReference type="PROSITE" id="PS51192"/>
    </source>
</evidence>
<evidence type="ECO:0000256" key="1">
    <source>
        <dbReference type="ARBA" id="ARBA00012552"/>
    </source>
</evidence>
<dbReference type="PROSITE" id="PS51195">
    <property type="entry name" value="Q_MOTIF"/>
    <property type="match status" value="1"/>
</dbReference>
<dbReference type="AlphaFoldDB" id="A0A0D8Y0D6"/>
<keyword evidence="2 7" id="KW-0547">Nucleotide-binding</keyword>
<evidence type="ECO:0000259" key="9">
    <source>
        <dbReference type="PROSITE" id="PS51194"/>
    </source>
</evidence>
<dbReference type="EMBL" id="KN716233">
    <property type="protein sequence ID" value="KJH49494.1"/>
    <property type="molecule type" value="Genomic_DNA"/>
</dbReference>
<dbReference type="GO" id="GO:0005829">
    <property type="term" value="C:cytosol"/>
    <property type="evidence" value="ECO:0007669"/>
    <property type="project" value="TreeGrafter"/>
</dbReference>
<dbReference type="InterPro" id="IPR050079">
    <property type="entry name" value="DEAD_box_RNA_helicase"/>
</dbReference>
<accession>A0A0D8Y0D6</accession>
<dbReference type="SUPFAM" id="SSF52540">
    <property type="entry name" value="P-loop containing nucleoside triphosphate hydrolases"/>
    <property type="match status" value="1"/>
</dbReference>
<gene>
    <name evidence="11" type="ORF">DICVIV_04373</name>
</gene>
<keyword evidence="5 7" id="KW-0067">ATP-binding</keyword>
<comment type="similarity">
    <text evidence="7">Belongs to the DEAD box helicase family.</text>
</comment>
<dbReference type="EC" id="3.6.4.13" evidence="1"/>
<feature type="domain" description="DEAD-box RNA helicase Q" evidence="10">
    <location>
        <begin position="23"/>
        <end position="51"/>
    </location>
</feature>
<sequence length="576" mass="64596">MEFREVIEVDDINYRTNDVKTQGSFESLMISPSTVTNLRNHGYRIPSPVQMKAIPTGLTGFDMLVQAKSGTGKTLVFSVLAVENLNLQSNDVQRMVVAPTREIAIQIKDTIKKIAHFKTRVILLVGGTPVHLDVQALKRGGHIVVGTTGRICQMAQNGNLDMNCIDLFVLDEADKLMEECFQKDINYLFSALPPTRQVVVFSATYPKNLDLLLMKFMRDPSLVRLNSDDVQLVGIKQYVITTDEASLDILVRLLKSVHFNQTLVFCNLHQQCERTTVHLESVGFNSAYISAQLTQPQRDAVVEKLKQNKIKVLVSTDLTARGIDAASVNLVVNLGSAINVETYLHRIGRAARFGMLWKYSSGGYGAAVTILSDSREISRFKAIAREGGINVRNLDLEVLPPDLTVNQSFFDLCSHFGTIQENCAKSKYSTHKSVQECSVSKITNEDININQKSLDRNPASACYDRQTLLSISRYPIILSEKMQKQICDIGIVRCENPNISSLDKKGHVLEMRSGETIPESPSTDCIREPIKKSTTTDLKFIPFCEKTRRLFYMRGDLIRILESIDKESWKQYASSK</sequence>
<protein>
    <recommendedName>
        <fullName evidence="1">RNA helicase</fullName>
        <ecNumber evidence="1">3.6.4.13</ecNumber>
    </recommendedName>
</protein>
<reference evidence="11 12" key="1">
    <citation type="submission" date="2013-11" db="EMBL/GenBank/DDBJ databases">
        <title>Draft genome of the bovine lungworm Dictyocaulus viviparus.</title>
        <authorList>
            <person name="Mitreva M."/>
        </authorList>
    </citation>
    <scope>NUCLEOTIDE SEQUENCE [LARGE SCALE GENOMIC DNA]</scope>
    <source>
        <strain evidence="11 12">HannoverDv2000</strain>
    </source>
</reference>
<proteinExistence type="inferred from homology"/>
<dbReference type="OrthoDB" id="7848262at2759"/>
<keyword evidence="12" id="KW-1185">Reference proteome</keyword>
<keyword evidence="3 7" id="KW-0378">Hydrolase</keyword>
<evidence type="ECO:0000313" key="11">
    <source>
        <dbReference type="EMBL" id="KJH49494.1"/>
    </source>
</evidence>
<evidence type="ECO:0000256" key="2">
    <source>
        <dbReference type="ARBA" id="ARBA00022741"/>
    </source>
</evidence>
<evidence type="ECO:0000313" key="12">
    <source>
        <dbReference type="Proteomes" id="UP000053766"/>
    </source>
</evidence>
<dbReference type="InterPro" id="IPR011545">
    <property type="entry name" value="DEAD/DEAH_box_helicase_dom"/>
</dbReference>
<feature type="domain" description="Helicase ATP-binding" evidence="8">
    <location>
        <begin position="54"/>
        <end position="223"/>
    </location>
</feature>
<dbReference type="InterPro" id="IPR014014">
    <property type="entry name" value="RNA_helicase_DEAD_Q_motif"/>
</dbReference>
<dbReference type="GO" id="GO:0003676">
    <property type="term" value="F:nucleic acid binding"/>
    <property type="evidence" value="ECO:0007669"/>
    <property type="project" value="InterPro"/>
</dbReference>
<dbReference type="InterPro" id="IPR001650">
    <property type="entry name" value="Helicase_C-like"/>
</dbReference>
<dbReference type="PROSITE" id="PS51194">
    <property type="entry name" value="HELICASE_CTER"/>
    <property type="match status" value="1"/>
</dbReference>
<dbReference type="PANTHER" id="PTHR47959">
    <property type="entry name" value="ATP-DEPENDENT RNA HELICASE RHLE-RELATED"/>
    <property type="match status" value="1"/>
</dbReference>
<dbReference type="InterPro" id="IPR014001">
    <property type="entry name" value="Helicase_ATP-bd"/>
</dbReference>
<dbReference type="Pfam" id="PF00270">
    <property type="entry name" value="DEAD"/>
    <property type="match status" value="1"/>
</dbReference>
<dbReference type="InterPro" id="IPR000629">
    <property type="entry name" value="RNA-helicase_DEAD-box_CS"/>
</dbReference>
<dbReference type="Pfam" id="PF00271">
    <property type="entry name" value="Helicase_C"/>
    <property type="match status" value="1"/>
</dbReference>
<dbReference type="PROSITE" id="PS00039">
    <property type="entry name" value="DEAD_ATP_HELICASE"/>
    <property type="match status" value="1"/>
</dbReference>
<evidence type="ECO:0000256" key="4">
    <source>
        <dbReference type="ARBA" id="ARBA00022806"/>
    </source>
</evidence>
<dbReference type="SMART" id="SM00490">
    <property type="entry name" value="HELICc"/>
    <property type="match status" value="1"/>
</dbReference>
<dbReference type="PROSITE" id="PS51192">
    <property type="entry name" value="HELICASE_ATP_BIND_1"/>
    <property type="match status" value="1"/>
</dbReference>
<evidence type="ECO:0000256" key="6">
    <source>
        <dbReference type="PROSITE-ProRule" id="PRU00552"/>
    </source>
</evidence>
<dbReference type="SMART" id="SM00487">
    <property type="entry name" value="DEXDc"/>
    <property type="match status" value="1"/>
</dbReference>
<dbReference type="GO" id="GO:0016787">
    <property type="term" value="F:hydrolase activity"/>
    <property type="evidence" value="ECO:0007669"/>
    <property type="project" value="UniProtKB-KW"/>
</dbReference>
<organism evidence="11 12">
    <name type="scientific">Dictyocaulus viviparus</name>
    <name type="common">Bovine lungworm</name>
    <dbReference type="NCBI Taxonomy" id="29172"/>
    <lineage>
        <taxon>Eukaryota</taxon>
        <taxon>Metazoa</taxon>
        <taxon>Ecdysozoa</taxon>
        <taxon>Nematoda</taxon>
        <taxon>Chromadorea</taxon>
        <taxon>Rhabditida</taxon>
        <taxon>Rhabditina</taxon>
        <taxon>Rhabditomorpha</taxon>
        <taxon>Strongyloidea</taxon>
        <taxon>Metastrongylidae</taxon>
        <taxon>Dictyocaulus</taxon>
    </lineage>
</organism>
<dbReference type="PANTHER" id="PTHR47959:SF1">
    <property type="entry name" value="ATP-DEPENDENT RNA HELICASE DBPA"/>
    <property type="match status" value="1"/>
</dbReference>